<dbReference type="Proteomes" id="UP000220340">
    <property type="component" value="Unassembled WGS sequence"/>
</dbReference>
<dbReference type="EMBL" id="PDCR01000003">
    <property type="protein sequence ID" value="PEG55916.1"/>
    <property type="molecule type" value="Genomic_DNA"/>
</dbReference>
<evidence type="ECO:0000256" key="2">
    <source>
        <dbReference type="SAM" id="Phobius"/>
    </source>
</evidence>
<keyword evidence="6" id="KW-1185">Reference proteome</keyword>
<feature type="region of interest" description="Disordered" evidence="1">
    <location>
        <begin position="215"/>
        <end position="262"/>
    </location>
</feature>
<accession>A0A1Q4HDC3</accession>
<protein>
    <recommendedName>
        <fullName evidence="7">Chain-length determining protein</fullName>
    </recommendedName>
</protein>
<feature type="compositionally biased region" description="Basic and acidic residues" evidence="1">
    <location>
        <begin position="243"/>
        <end position="262"/>
    </location>
</feature>
<gene>
    <name evidence="3" type="ORF">BV510_14270</name>
    <name evidence="4" type="ORF">CRI78_02700</name>
</gene>
<evidence type="ECO:0000313" key="5">
    <source>
        <dbReference type="Proteomes" id="UP000191039"/>
    </source>
</evidence>
<comment type="caution">
    <text evidence="3">The sequence shown here is derived from an EMBL/GenBank/DDBJ whole genome shotgun (WGS) entry which is preliminary data.</text>
</comment>
<feature type="compositionally biased region" description="Polar residues" evidence="1">
    <location>
        <begin position="217"/>
        <end position="237"/>
    </location>
</feature>
<evidence type="ECO:0000256" key="1">
    <source>
        <dbReference type="SAM" id="MobiDB-lite"/>
    </source>
</evidence>
<evidence type="ECO:0008006" key="7">
    <source>
        <dbReference type="Google" id="ProtNLM"/>
    </source>
</evidence>
<proteinExistence type="predicted"/>
<dbReference type="Proteomes" id="UP000191039">
    <property type="component" value="Unassembled WGS sequence"/>
</dbReference>
<keyword evidence="2" id="KW-0812">Transmembrane</keyword>
<dbReference type="AlphaFoldDB" id="A0A1Q4HDC3"/>
<dbReference type="OrthoDB" id="3695950at2"/>
<keyword evidence="2" id="KW-0472">Membrane</keyword>
<reference evidence="3 5" key="1">
    <citation type="submission" date="2016-09" db="EMBL/GenBank/DDBJ databases">
        <title>genome sequences of unsequenced Mycobacteria.</title>
        <authorList>
            <person name="Greninger A.L."/>
            <person name="Jerome K.R."/>
            <person name="Mcnair B."/>
            <person name="Wallis C."/>
            <person name="Fang F."/>
        </authorList>
    </citation>
    <scope>NUCLEOTIDE SEQUENCE [LARGE SCALE GENOMIC DNA]</scope>
    <source>
        <strain evidence="3 5">BM1</strain>
    </source>
</reference>
<evidence type="ECO:0000313" key="6">
    <source>
        <dbReference type="Proteomes" id="UP000220340"/>
    </source>
</evidence>
<feature type="transmembrane region" description="Helical" evidence="2">
    <location>
        <begin position="14"/>
        <end position="32"/>
    </location>
</feature>
<name>A0A1Q4HDC3_9MYCO</name>
<keyword evidence="2" id="KW-1133">Transmembrane helix</keyword>
<feature type="transmembrane region" description="Helical" evidence="2">
    <location>
        <begin position="185"/>
        <end position="206"/>
    </location>
</feature>
<sequence>MDLFDVVRSCARRWYVFIPLLAIVSWISYSTYNAAQTVYYSNAVIGLAAPSSRIDNAVQGIPVPRNGLLDVGGASLIANMTALGLSEPAVIEKVVASGGIPDYNARMFPSPANMQQLPLVMIEATDADEEAVSLTIQLVSAQAEETLRTLQQQAQVPEAQMVRPFVVSPPSTPYGVMPSRARSTISIFVAGAGLTVVATVLLDVLLCRIRRRRETAHGSTSMTGGHSAGTPSTNGQPSGDAEVNEHDRDTSERFRVGDTRPD</sequence>
<dbReference type="EMBL" id="MIJD01000138">
    <property type="protein sequence ID" value="OPE53678.1"/>
    <property type="molecule type" value="Genomic_DNA"/>
</dbReference>
<reference evidence="4 6" key="2">
    <citation type="submission" date="2017-10" db="EMBL/GenBank/DDBJ databases">
        <title>The new phylogeny of genus Mycobacterium.</title>
        <authorList>
            <person name="Tortoli E."/>
            <person name="Trovato A."/>
            <person name="Cirillo D.M."/>
        </authorList>
    </citation>
    <scope>NUCLEOTIDE SEQUENCE [LARGE SCALE GENOMIC DNA]</scope>
    <source>
        <strain evidence="4 6">IP141170001</strain>
    </source>
</reference>
<organism evidence="3 5">
    <name type="scientific">Mycolicibacterium diernhoferi</name>
    <dbReference type="NCBI Taxonomy" id="1801"/>
    <lineage>
        <taxon>Bacteria</taxon>
        <taxon>Bacillati</taxon>
        <taxon>Actinomycetota</taxon>
        <taxon>Actinomycetes</taxon>
        <taxon>Mycobacteriales</taxon>
        <taxon>Mycobacteriaceae</taxon>
        <taxon>Mycolicibacterium</taxon>
    </lineage>
</organism>
<evidence type="ECO:0000313" key="4">
    <source>
        <dbReference type="EMBL" id="PEG55916.1"/>
    </source>
</evidence>
<evidence type="ECO:0000313" key="3">
    <source>
        <dbReference type="EMBL" id="OPE53678.1"/>
    </source>
</evidence>